<evidence type="ECO:0000256" key="1">
    <source>
        <dbReference type="SAM" id="SignalP"/>
    </source>
</evidence>
<feature type="chain" id="PRO_5047428816" description="Tachylectin" evidence="1">
    <location>
        <begin position="27"/>
        <end position="315"/>
    </location>
</feature>
<evidence type="ECO:0000313" key="2">
    <source>
        <dbReference type="EMBL" id="TDW90840.1"/>
    </source>
</evidence>
<comment type="caution">
    <text evidence="2">The sequence shown here is derived from an EMBL/GenBank/DDBJ whole genome shotgun (WGS) entry which is preliminary data.</text>
</comment>
<gene>
    <name evidence="2" type="ORF">EV137_4669</name>
</gene>
<reference evidence="2 3" key="1">
    <citation type="submission" date="2019-03" db="EMBL/GenBank/DDBJ databases">
        <title>Genomic Encyclopedia of Type Strains, Phase III (KMG-III): the genomes of soil and plant-associated and newly described type strains.</title>
        <authorList>
            <person name="Whitman W."/>
        </authorList>
    </citation>
    <scope>NUCLEOTIDE SEQUENCE [LARGE SCALE GENOMIC DNA]</scope>
    <source>
        <strain evidence="2 3">VKMAc-2574</strain>
    </source>
</reference>
<organism evidence="2 3">
    <name type="scientific">Kribbella pratensis</name>
    <dbReference type="NCBI Taxonomy" id="2512112"/>
    <lineage>
        <taxon>Bacteria</taxon>
        <taxon>Bacillati</taxon>
        <taxon>Actinomycetota</taxon>
        <taxon>Actinomycetes</taxon>
        <taxon>Propionibacteriales</taxon>
        <taxon>Kribbellaceae</taxon>
        <taxon>Kribbella</taxon>
    </lineage>
</organism>
<name>A0ABY2FIE5_9ACTN</name>
<evidence type="ECO:0000313" key="3">
    <source>
        <dbReference type="Proteomes" id="UP000295060"/>
    </source>
</evidence>
<dbReference type="Proteomes" id="UP000295060">
    <property type="component" value="Unassembled WGS sequence"/>
</dbReference>
<feature type="signal peptide" evidence="1">
    <location>
        <begin position="1"/>
        <end position="26"/>
    </location>
</feature>
<proteinExistence type="predicted"/>
<sequence length="315" mass="33721">MKRRMVVWAGGAALAAAALTPAAAQGAETSGRAGTTGQRAAAVCEIWQGSVTASGQHTSSEVAATTPPSVLDQRITEGAFQPGQIRLSARTTSEPNVAGPDRYGYVVIGDALYWSNYAINAATGQIDPDEQHLLRRVGGGWTPFTMLETSTYETIDGDFSRSVAYGMRENGVLYRWKIVNGTWQSNGSYAGFAAVKSMTLISKSPTYDTFLANTRGGALYTIRIPSSVPMQPIVKPVRSRTWQGFEVLSAMACGRNSTLLLGIDKDTKSGYLYAVGHANGLSTLIRSLGKVAGTFDDPVYFRWVPIPVYDIANGD</sequence>
<keyword evidence="1" id="KW-0732">Signal</keyword>
<protein>
    <recommendedName>
        <fullName evidence="4">Tachylectin</fullName>
    </recommendedName>
</protein>
<dbReference type="EMBL" id="SODU01000002">
    <property type="protein sequence ID" value="TDW90840.1"/>
    <property type="molecule type" value="Genomic_DNA"/>
</dbReference>
<keyword evidence="3" id="KW-1185">Reference proteome</keyword>
<dbReference type="RefSeq" id="WP_238175498.1">
    <property type="nucleotide sequence ID" value="NZ_SODU01000002.1"/>
</dbReference>
<evidence type="ECO:0008006" key="4">
    <source>
        <dbReference type="Google" id="ProtNLM"/>
    </source>
</evidence>
<accession>A0ABY2FIE5</accession>